<proteinExistence type="predicted"/>
<feature type="coiled-coil region" evidence="1">
    <location>
        <begin position="225"/>
        <end position="252"/>
    </location>
</feature>
<dbReference type="KEGG" id="psic:J4E96_04985"/>
<keyword evidence="1" id="KW-0175">Coiled coil</keyword>
<gene>
    <name evidence="2" type="ORF">J4E96_04985</name>
</gene>
<protein>
    <recommendedName>
        <fullName evidence="4">PE-PGRS family protein</fullName>
    </recommendedName>
</protein>
<evidence type="ECO:0008006" key="4">
    <source>
        <dbReference type="Google" id="ProtNLM"/>
    </source>
</evidence>
<name>A0A8A4ZIL6_9MICO</name>
<keyword evidence="3" id="KW-1185">Reference proteome</keyword>
<dbReference type="RefSeq" id="WP_227424683.1">
    <property type="nucleotide sequence ID" value="NZ_CP071868.1"/>
</dbReference>
<evidence type="ECO:0000256" key="1">
    <source>
        <dbReference type="SAM" id="Coils"/>
    </source>
</evidence>
<dbReference type="EMBL" id="CP071868">
    <property type="protein sequence ID" value="QTE30356.1"/>
    <property type="molecule type" value="Genomic_DNA"/>
</dbReference>
<accession>A0A8A4ZIL6</accession>
<reference evidence="2" key="1">
    <citation type="submission" date="2021-03" db="EMBL/GenBank/DDBJ databases">
        <title>Pengzhenrongella sicca gen. nov., sp. nov., a new member of suborder Micrococcineae isolated from High-Arctic tundra soil.</title>
        <authorList>
            <person name="Peng F."/>
        </authorList>
    </citation>
    <scope>NUCLEOTIDE SEQUENCE</scope>
    <source>
        <strain evidence="2">LRZ-2</strain>
    </source>
</reference>
<dbReference type="AlphaFoldDB" id="A0A8A4ZIL6"/>
<sequence length="304" mass="35386">MEPGEEWVYRLRDMAPSQRVRVLSIDRRKHTTRVVIEFLEGERAGVVEDVPAGRLRCPWSRVAEHDTRMANWQRISGYEFTPAEERAVWVVAELLISEEIVTIDFGYARNAAGIEDEAGLERSTGKLARDFTDAFPSFRDGDTWWLSAEGTVAIVEAACRVRPMPILEWVVAEERKCREACKRGSPRKSLDGEEYDSSPDREYALYLEFERPVHELLRQWCGHRAVTFQERLDAAEAEIHRLDELLARAADSVRDNKLPHLADWLDEEHERDRITPHNIRPVVERPLEPNEIPVRTVHRKAWWR</sequence>
<evidence type="ECO:0000313" key="3">
    <source>
        <dbReference type="Proteomes" id="UP000663937"/>
    </source>
</evidence>
<dbReference type="Proteomes" id="UP000663937">
    <property type="component" value="Chromosome"/>
</dbReference>
<organism evidence="2 3">
    <name type="scientific">Pengzhenrongella sicca</name>
    <dbReference type="NCBI Taxonomy" id="2819238"/>
    <lineage>
        <taxon>Bacteria</taxon>
        <taxon>Bacillati</taxon>
        <taxon>Actinomycetota</taxon>
        <taxon>Actinomycetes</taxon>
        <taxon>Micrococcales</taxon>
        <taxon>Pengzhenrongella</taxon>
    </lineage>
</organism>
<evidence type="ECO:0000313" key="2">
    <source>
        <dbReference type="EMBL" id="QTE30356.1"/>
    </source>
</evidence>